<dbReference type="GO" id="GO:0018580">
    <property type="term" value="F:nitronate monooxygenase activity"/>
    <property type="evidence" value="ECO:0007669"/>
    <property type="project" value="InterPro"/>
</dbReference>
<dbReference type="InterPro" id="IPR013785">
    <property type="entry name" value="Aldolase_TIM"/>
</dbReference>
<keyword evidence="1" id="KW-0285">Flavoprotein</keyword>
<gene>
    <name evidence="4" type="ORF">WJX84_010031</name>
</gene>
<dbReference type="AlphaFoldDB" id="A0AAW1TA95"/>
<reference evidence="4 5" key="1">
    <citation type="journal article" date="2024" name="Nat. Commun.">
        <title>Phylogenomics reveals the evolutionary origins of lichenization in chlorophyte algae.</title>
        <authorList>
            <person name="Puginier C."/>
            <person name="Libourel C."/>
            <person name="Otte J."/>
            <person name="Skaloud P."/>
            <person name="Haon M."/>
            <person name="Grisel S."/>
            <person name="Petersen M."/>
            <person name="Berrin J.G."/>
            <person name="Delaux P.M."/>
            <person name="Dal Grande F."/>
            <person name="Keller J."/>
        </authorList>
    </citation>
    <scope>NUCLEOTIDE SEQUENCE [LARGE SCALE GENOMIC DNA]</scope>
    <source>
        <strain evidence="4 5">SAG 2523</strain>
    </source>
</reference>
<dbReference type="Proteomes" id="UP001485043">
    <property type="component" value="Unassembled WGS sequence"/>
</dbReference>
<evidence type="ECO:0000313" key="4">
    <source>
        <dbReference type="EMBL" id="KAK9866153.1"/>
    </source>
</evidence>
<organism evidence="4 5">
    <name type="scientific">Apatococcus fuscideae</name>
    <dbReference type="NCBI Taxonomy" id="2026836"/>
    <lineage>
        <taxon>Eukaryota</taxon>
        <taxon>Viridiplantae</taxon>
        <taxon>Chlorophyta</taxon>
        <taxon>core chlorophytes</taxon>
        <taxon>Trebouxiophyceae</taxon>
        <taxon>Chlorellales</taxon>
        <taxon>Chlorellaceae</taxon>
        <taxon>Apatococcus</taxon>
    </lineage>
</organism>
<keyword evidence="3" id="KW-0560">Oxidoreductase</keyword>
<dbReference type="Gene3D" id="3.20.20.70">
    <property type="entry name" value="Aldolase class I"/>
    <property type="match status" value="1"/>
</dbReference>
<sequence length="329" mass="34358">MAGVAGSELAAAVARAGGLGFLGSGTMSAEKIQSEYRAAVEAAGSHKSNGVIGIGLLNFCITDEMMAATVACKPHSVWLAVGDFKPFIKPLRQAGIKVMCQVTTMQQITDVVAEGADAIVVQGNESGGHGASPASTLSFVPEAVDHVQQLCKSLNRPGVPVIAAGGISDARQVAACFVLGASGVALGTRLVATTESLYKDSKKQHIVQTGSQASERPTTLRTTLYDELNEDVRWPSGVTARAIRNDFTDQWDGQTPLQSELLDRAKERVKRDAADLTVTSTWAGSSVGLIRSVEPAQSLITHLVKDAAAILKASGQALEDDSLDLGICT</sequence>
<dbReference type="PANTHER" id="PTHR32332:SF31">
    <property type="entry name" value="2-NITROPROPANE DIOXYGENASE FAMILY, PUTATIVE (AFU_ORTHOLOGUE AFUA_2G09850)-RELATED"/>
    <property type="match status" value="1"/>
</dbReference>
<dbReference type="PANTHER" id="PTHR32332">
    <property type="entry name" value="2-NITROPROPANE DIOXYGENASE"/>
    <property type="match status" value="1"/>
</dbReference>
<dbReference type="CDD" id="cd04730">
    <property type="entry name" value="NPD_like"/>
    <property type="match status" value="1"/>
</dbReference>
<keyword evidence="5" id="KW-1185">Reference proteome</keyword>
<comment type="caution">
    <text evidence="4">The sequence shown here is derived from an EMBL/GenBank/DDBJ whole genome shotgun (WGS) entry which is preliminary data.</text>
</comment>
<evidence type="ECO:0008006" key="6">
    <source>
        <dbReference type="Google" id="ProtNLM"/>
    </source>
</evidence>
<dbReference type="SUPFAM" id="SSF51412">
    <property type="entry name" value="Inosine monophosphate dehydrogenase (IMPDH)"/>
    <property type="match status" value="1"/>
</dbReference>
<evidence type="ECO:0000256" key="1">
    <source>
        <dbReference type="ARBA" id="ARBA00022630"/>
    </source>
</evidence>
<dbReference type="InterPro" id="IPR004136">
    <property type="entry name" value="NMO"/>
</dbReference>
<accession>A0AAW1TA95</accession>
<evidence type="ECO:0000256" key="3">
    <source>
        <dbReference type="ARBA" id="ARBA00023002"/>
    </source>
</evidence>
<dbReference type="Pfam" id="PF03060">
    <property type="entry name" value="NMO"/>
    <property type="match status" value="1"/>
</dbReference>
<keyword evidence="2" id="KW-0288">FMN</keyword>
<proteinExistence type="predicted"/>
<name>A0AAW1TA95_9CHLO</name>
<dbReference type="EMBL" id="JALJOV010000185">
    <property type="protein sequence ID" value="KAK9866153.1"/>
    <property type="molecule type" value="Genomic_DNA"/>
</dbReference>
<evidence type="ECO:0000313" key="5">
    <source>
        <dbReference type="Proteomes" id="UP001485043"/>
    </source>
</evidence>
<evidence type="ECO:0000256" key="2">
    <source>
        <dbReference type="ARBA" id="ARBA00022643"/>
    </source>
</evidence>
<protein>
    <recommendedName>
        <fullName evidence="6">Nitronate monooxygenase domain-containing protein</fullName>
    </recommendedName>
</protein>